<reference evidence="10 11" key="1">
    <citation type="submission" date="2018-03" db="EMBL/GenBank/DDBJ databases">
        <title>Genomic Encyclopedia of Archaeal and Bacterial Type Strains, Phase II (KMG-II): from individual species to whole genera.</title>
        <authorList>
            <person name="Goeker M."/>
        </authorList>
    </citation>
    <scope>NUCLEOTIDE SEQUENCE [LARGE SCALE GENOMIC DNA]</scope>
    <source>
        <strain evidence="10 11">DSM 44720</strain>
    </source>
</reference>
<comment type="subcellular location">
    <subcellularLocation>
        <location evidence="1">Cell membrane</location>
        <topology evidence="1">Multi-pass membrane protein</topology>
    </subcellularLocation>
</comment>
<dbReference type="Pfam" id="PF20154">
    <property type="entry name" value="LNT_N"/>
    <property type="match status" value="1"/>
</dbReference>
<dbReference type="Gene3D" id="3.60.110.10">
    <property type="entry name" value="Carbon-nitrogen hydrolase"/>
    <property type="match status" value="1"/>
</dbReference>
<evidence type="ECO:0000256" key="4">
    <source>
        <dbReference type="ARBA" id="ARBA00022692"/>
    </source>
</evidence>
<evidence type="ECO:0000256" key="2">
    <source>
        <dbReference type="ARBA" id="ARBA00022475"/>
    </source>
</evidence>
<dbReference type="SUPFAM" id="SSF56317">
    <property type="entry name" value="Carbon-nitrogen hydrolase"/>
    <property type="match status" value="1"/>
</dbReference>
<feature type="transmembrane region" description="Helical" evidence="8">
    <location>
        <begin position="168"/>
        <end position="186"/>
    </location>
</feature>
<comment type="caution">
    <text evidence="10">The sequence shown here is derived from an EMBL/GenBank/DDBJ whole genome shotgun (WGS) entry which is preliminary data.</text>
</comment>
<feature type="transmembrane region" description="Helical" evidence="8">
    <location>
        <begin position="90"/>
        <end position="111"/>
    </location>
</feature>
<dbReference type="Proteomes" id="UP000239494">
    <property type="component" value="Unassembled WGS sequence"/>
</dbReference>
<gene>
    <name evidence="10" type="ORF">CLV43_10894</name>
</gene>
<keyword evidence="2" id="KW-1003">Cell membrane</keyword>
<dbReference type="PANTHER" id="PTHR38686:SF1">
    <property type="entry name" value="APOLIPOPROTEIN N-ACYLTRANSFERASE"/>
    <property type="match status" value="1"/>
</dbReference>
<dbReference type="InterPro" id="IPR004563">
    <property type="entry name" value="Apolipo_AcylTrfase"/>
</dbReference>
<dbReference type="GO" id="GO:0005886">
    <property type="term" value="C:plasma membrane"/>
    <property type="evidence" value="ECO:0007669"/>
    <property type="project" value="UniProtKB-SubCell"/>
</dbReference>
<proteinExistence type="predicted"/>
<name>A0A2T0SZ68_9PSEU</name>
<dbReference type="GO" id="GO:0042158">
    <property type="term" value="P:lipoprotein biosynthetic process"/>
    <property type="evidence" value="ECO:0007669"/>
    <property type="project" value="InterPro"/>
</dbReference>
<evidence type="ECO:0000256" key="7">
    <source>
        <dbReference type="ARBA" id="ARBA00023315"/>
    </source>
</evidence>
<dbReference type="PANTHER" id="PTHR38686">
    <property type="entry name" value="APOLIPOPROTEIN N-ACYLTRANSFERASE"/>
    <property type="match status" value="1"/>
</dbReference>
<evidence type="ECO:0000256" key="1">
    <source>
        <dbReference type="ARBA" id="ARBA00004651"/>
    </source>
</evidence>
<evidence type="ECO:0000256" key="5">
    <source>
        <dbReference type="ARBA" id="ARBA00022989"/>
    </source>
</evidence>
<evidence type="ECO:0000259" key="9">
    <source>
        <dbReference type="PROSITE" id="PS50263"/>
    </source>
</evidence>
<dbReference type="InterPro" id="IPR045378">
    <property type="entry name" value="LNT_N"/>
</dbReference>
<feature type="transmembrane region" description="Helical" evidence="8">
    <location>
        <begin position="198"/>
        <end position="216"/>
    </location>
</feature>
<protein>
    <submittedName>
        <fullName evidence="10">Apolipoprotein N-acyltransferase</fullName>
    </submittedName>
</protein>
<keyword evidence="5 8" id="KW-1133">Transmembrane helix</keyword>
<evidence type="ECO:0000256" key="6">
    <source>
        <dbReference type="ARBA" id="ARBA00023136"/>
    </source>
</evidence>
<dbReference type="GO" id="GO:0016410">
    <property type="term" value="F:N-acyltransferase activity"/>
    <property type="evidence" value="ECO:0007669"/>
    <property type="project" value="InterPro"/>
</dbReference>
<organism evidence="10 11">
    <name type="scientific">Umezawaea tangerina</name>
    <dbReference type="NCBI Taxonomy" id="84725"/>
    <lineage>
        <taxon>Bacteria</taxon>
        <taxon>Bacillati</taxon>
        <taxon>Actinomycetota</taxon>
        <taxon>Actinomycetes</taxon>
        <taxon>Pseudonocardiales</taxon>
        <taxon>Pseudonocardiaceae</taxon>
        <taxon>Umezawaea</taxon>
    </lineage>
</organism>
<feature type="transmembrane region" description="Helical" evidence="8">
    <location>
        <begin position="123"/>
        <end position="148"/>
    </location>
</feature>
<dbReference type="EMBL" id="PVTF01000008">
    <property type="protein sequence ID" value="PRY38694.1"/>
    <property type="molecule type" value="Genomic_DNA"/>
</dbReference>
<dbReference type="InterPro" id="IPR003010">
    <property type="entry name" value="C-N_Hydrolase"/>
</dbReference>
<keyword evidence="6 8" id="KW-0472">Membrane</keyword>
<keyword evidence="3 10" id="KW-0808">Transferase</keyword>
<dbReference type="InterPro" id="IPR036526">
    <property type="entry name" value="C-N_Hydrolase_sf"/>
</dbReference>
<dbReference type="AlphaFoldDB" id="A0A2T0SZ68"/>
<evidence type="ECO:0000313" key="10">
    <source>
        <dbReference type="EMBL" id="PRY38694.1"/>
    </source>
</evidence>
<keyword evidence="10" id="KW-0449">Lipoprotein</keyword>
<feature type="domain" description="CN hydrolase" evidence="9">
    <location>
        <begin position="248"/>
        <end position="465"/>
    </location>
</feature>
<keyword evidence="4 8" id="KW-0812">Transmembrane</keyword>
<sequence length="500" mass="53453">MITEQAVRSPDSAPRTAAVDRRRRLWWGVGAVLWLLAVHGRFDVAVAAWLFPVFLLRFTRTGPAASGLLLVWLASAVSGLFWMVETAVPMTVVTVVGIVALTAVTALPFALDRLVAPRARVLLFPAALVACEFLMTVVSPFGAAFGVLAPTQHDATALLQVVGVTGPYGIAFLIGWFATTANAVWADPAGWWRASRRFGLVLVLVLVGGGAVLALSPTSGPSVRVAGISPDTRVTDELRGLIGDDFTPRSVLDQDPALVRPEFAKVNANLFARTREAARAGARIVVWSEQAANVLAADEPAFLAEAAATARQKRIHLEVAVYLYLPDSPYTANRTYLFDPAGTRLWAYDKSHPVLGLESYPEGPGVVPVVDTPYGRLATVTCFDADFPALTRVDADILLVPARDWPEVGSVHSGKAALRAVENGYSLVRQAEFGVSGAVDRHGRVLASHDYAGSDVHVVHSDVPTHGVTTVYRVVGDLFAWLCVAGAVVTTGARLRRSRA</sequence>
<feature type="transmembrane region" description="Helical" evidence="8">
    <location>
        <begin position="63"/>
        <end position="84"/>
    </location>
</feature>
<keyword evidence="7 10" id="KW-0012">Acyltransferase</keyword>
<evidence type="ECO:0000256" key="3">
    <source>
        <dbReference type="ARBA" id="ARBA00022679"/>
    </source>
</evidence>
<keyword evidence="11" id="KW-1185">Reference proteome</keyword>
<evidence type="ECO:0000313" key="11">
    <source>
        <dbReference type="Proteomes" id="UP000239494"/>
    </source>
</evidence>
<dbReference type="RefSeq" id="WP_170156017.1">
    <property type="nucleotide sequence ID" value="NZ_PVTF01000008.1"/>
</dbReference>
<accession>A0A2T0SZ68</accession>
<feature type="transmembrane region" description="Helical" evidence="8">
    <location>
        <begin position="25"/>
        <end position="51"/>
    </location>
</feature>
<dbReference type="PROSITE" id="PS50263">
    <property type="entry name" value="CN_HYDROLASE"/>
    <property type="match status" value="1"/>
</dbReference>
<dbReference type="Pfam" id="PF00795">
    <property type="entry name" value="CN_hydrolase"/>
    <property type="match status" value="1"/>
</dbReference>
<evidence type="ECO:0000256" key="8">
    <source>
        <dbReference type="SAM" id="Phobius"/>
    </source>
</evidence>